<dbReference type="EMBL" id="JABKKJ010000008">
    <property type="protein sequence ID" value="NPE25191.1"/>
    <property type="molecule type" value="Genomic_DNA"/>
</dbReference>
<feature type="domain" description="Fibronectin type-III" evidence="3">
    <location>
        <begin position="38"/>
        <end position="133"/>
    </location>
</feature>
<dbReference type="PROSITE" id="PS50853">
    <property type="entry name" value="FN3"/>
    <property type="match status" value="1"/>
</dbReference>
<evidence type="ECO:0000256" key="1">
    <source>
        <dbReference type="ARBA" id="ARBA00022737"/>
    </source>
</evidence>
<dbReference type="SUPFAM" id="SSF51126">
    <property type="entry name" value="Pectin lyase-like"/>
    <property type="match status" value="1"/>
</dbReference>
<dbReference type="InterPro" id="IPR011050">
    <property type="entry name" value="Pectin_lyase_fold/virulence"/>
</dbReference>
<dbReference type="InterPro" id="IPR036116">
    <property type="entry name" value="FN3_sf"/>
</dbReference>
<dbReference type="Proteomes" id="UP000820977">
    <property type="component" value="Unassembled WGS sequence"/>
</dbReference>
<proteinExistence type="predicted"/>
<gene>
    <name evidence="4" type="ORF">HPS54_06620</name>
</gene>
<reference evidence="4 5" key="1">
    <citation type="submission" date="2020-05" db="EMBL/GenBank/DDBJ databases">
        <title>Distinct polysaccharide utilization as determinants for interspecies competition between intestinal Prevotella spp.</title>
        <authorList>
            <person name="Galvez E.J.C."/>
            <person name="Iljazovic A."/>
            <person name="Strowig T."/>
        </authorList>
    </citation>
    <scope>NUCLEOTIDE SEQUENCE [LARGE SCALE GENOMIC DNA]</scope>
    <source>
        <strain evidence="4 5">PCHR</strain>
    </source>
</reference>
<dbReference type="CDD" id="cd00063">
    <property type="entry name" value="FN3"/>
    <property type="match status" value="1"/>
</dbReference>
<feature type="chain" id="PRO_5046325512" evidence="2">
    <location>
        <begin position="23"/>
        <end position="527"/>
    </location>
</feature>
<dbReference type="Pfam" id="PF17161">
    <property type="entry name" value="DUF5123"/>
    <property type="match status" value="1"/>
</dbReference>
<dbReference type="Pfam" id="PF16318">
    <property type="entry name" value="DUF4957"/>
    <property type="match status" value="1"/>
</dbReference>
<dbReference type="InterPro" id="IPR050991">
    <property type="entry name" value="ECM_Regulatory_Proteins"/>
</dbReference>
<dbReference type="InterPro" id="IPR013783">
    <property type="entry name" value="Ig-like_fold"/>
</dbReference>
<protein>
    <submittedName>
        <fullName evidence="4">Fibronectin type III domain-containing protein</fullName>
    </submittedName>
</protein>
<dbReference type="Pfam" id="PF00041">
    <property type="entry name" value="fn3"/>
    <property type="match status" value="1"/>
</dbReference>
<dbReference type="PROSITE" id="PS51257">
    <property type="entry name" value="PROKAR_LIPOPROTEIN"/>
    <property type="match status" value="1"/>
</dbReference>
<comment type="caution">
    <text evidence="4">The sequence shown here is derived from an EMBL/GenBank/DDBJ whole genome shotgun (WGS) entry which is preliminary data.</text>
</comment>
<dbReference type="PANTHER" id="PTHR46708">
    <property type="entry name" value="TENASCIN"/>
    <property type="match status" value="1"/>
</dbReference>
<evidence type="ECO:0000259" key="3">
    <source>
        <dbReference type="PROSITE" id="PS50853"/>
    </source>
</evidence>
<dbReference type="InterPro" id="IPR032530">
    <property type="entry name" value="DUF4957"/>
</dbReference>
<evidence type="ECO:0000256" key="2">
    <source>
        <dbReference type="SAM" id="SignalP"/>
    </source>
</evidence>
<organism evidence="4 5">
    <name type="scientific">Xylanibacter caecicola</name>
    <dbReference type="NCBI Taxonomy" id="2736294"/>
    <lineage>
        <taxon>Bacteria</taxon>
        <taxon>Pseudomonadati</taxon>
        <taxon>Bacteroidota</taxon>
        <taxon>Bacteroidia</taxon>
        <taxon>Bacteroidales</taxon>
        <taxon>Prevotellaceae</taxon>
        <taxon>Xylanibacter</taxon>
    </lineage>
</organism>
<dbReference type="RefSeq" id="WP_172344680.1">
    <property type="nucleotide sequence ID" value="NZ_CATJFF010000065.1"/>
</dbReference>
<feature type="signal peptide" evidence="2">
    <location>
        <begin position="1"/>
        <end position="22"/>
    </location>
</feature>
<evidence type="ECO:0000313" key="4">
    <source>
        <dbReference type="EMBL" id="NPE25191.1"/>
    </source>
</evidence>
<evidence type="ECO:0000313" key="5">
    <source>
        <dbReference type="Proteomes" id="UP000820977"/>
    </source>
</evidence>
<dbReference type="PANTHER" id="PTHR46708:SF2">
    <property type="entry name" value="FIBRONECTIN TYPE-III DOMAIN-CONTAINING PROTEIN"/>
    <property type="match status" value="1"/>
</dbReference>
<sequence>MNKKIIFACMLGLGTLALTSCSDPMDEIANIVYGRVFSPVDLDAKNVTQNSANLQWMASEGASKYVVEVFADDNSMAFEGTPAQTYETTENSCSVTGLIYDTDYSVRVMAVDGEDESRNSKWSTVSFRTAAQQILITPKETDIADRSVTMSWPAGEEVTRLVALDESEAEVASKDLTAEEIEAGRAKIEGLSPETKYTIKLYNGNKERGSKSITTIIDLDGATTVSPDDNIQSVIENATDGQVFALYGGTYTVDGGENATAGSLKVSKNITIKGIYPTNVPTINGRIELQDGATLTINQVNFDGTGTSGDQFINVKGTSIGKVSVNNAEIKNYTKGVIYVNVAAAIPEVTFNNCLIHDIICEGGDMFDCRKGRMDVFNLTNSTIYASCAARDFIRIDDASGALGGSPVVNVNQCTIDAASNTSGKRLLYVRYVGSSINWTNNIVSNTAATWSNQSKTAVPTFRNNNYHNCAKLQVLDGSDAGKTNLFTDTASPASIDPQYKNAAAGDFTYGNEDIVKGGYGDKRWNP</sequence>
<keyword evidence="1" id="KW-0677">Repeat</keyword>
<dbReference type="SUPFAM" id="SSF49265">
    <property type="entry name" value="Fibronectin type III"/>
    <property type="match status" value="1"/>
</dbReference>
<keyword evidence="2" id="KW-0732">Signal</keyword>
<dbReference type="InterPro" id="IPR033427">
    <property type="entry name" value="DUF5123"/>
</dbReference>
<name>A0ABX2B1R3_9BACT</name>
<dbReference type="Gene3D" id="2.60.40.10">
    <property type="entry name" value="Immunoglobulins"/>
    <property type="match status" value="1"/>
</dbReference>
<dbReference type="InterPro" id="IPR003961">
    <property type="entry name" value="FN3_dom"/>
</dbReference>
<accession>A0ABX2B1R3</accession>
<dbReference type="SMART" id="SM00060">
    <property type="entry name" value="FN3"/>
    <property type="match status" value="2"/>
</dbReference>
<keyword evidence="5" id="KW-1185">Reference proteome</keyword>